<keyword evidence="3" id="KW-1185">Reference proteome</keyword>
<dbReference type="RefSeq" id="WP_234863742.1">
    <property type="nucleotide sequence ID" value="NZ_JAKEVY010000001.1"/>
</dbReference>
<keyword evidence="1" id="KW-0802">TPR repeat</keyword>
<accession>A0ABS9BDX3</accession>
<dbReference type="InterPro" id="IPR011990">
    <property type="entry name" value="TPR-like_helical_dom_sf"/>
</dbReference>
<evidence type="ECO:0000313" key="2">
    <source>
        <dbReference type="EMBL" id="MCF1713243.1"/>
    </source>
</evidence>
<feature type="repeat" description="TPR" evidence="1">
    <location>
        <begin position="18"/>
        <end position="51"/>
    </location>
</feature>
<name>A0ABS9BDX3_9BACT</name>
<protein>
    <submittedName>
        <fullName evidence="2">Tetratricopeptide repeat protein</fullName>
    </submittedName>
</protein>
<dbReference type="InterPro" id="IPR019734">
    <property type="entry name" value="TPR_rpt"/>
</dbReference>
<dbReference type="PROSITE" id="PS50005">
    <property type="entry name" value="TPR"/>
    <property type="match status" value="1"/>
</dbReference>
<dbReference type="SUPFAM" id="SSF48452">
    <property type="entry name" value="TPR-like"/>
    <property type="match status" value="1"/>
</dbReference>
<evidence type="ECO:0000313" key="3">
    <source>
        <dbReference type="Proteomes" id="UP001200145"/>
    </source>
</evidence>
<dbReference type="Gene3D" id="1.25.40.10">
    <property type="entry name" value="Tetratricopeptide repeat domain"/>
    <property type="match status" value="1"/>
</dbReference>
<evidence type="ECO:0000256" key="1">
    <source>
        <dbReference type="PROSITE-ProRule" id="PRU00339"/>
    </source>
</evidence>
<dbReference type="EMBL" id="JAKEVY010000001">
    <property type="protein sequence ID" value="MCF1713243.1"/>
    <property type="molecule type" value="Genomic_DNA"/>
</dbReference>
<comment type="caution">
    <text evidence="2">The sequence shown here is derived from an EMBL/GenBank/DDBJ whole genome shotgun (WGS) entry which is preliminary data.</text>
</comment>
<reference evidence="2 3" key="1">
    <citation type="submission" date="2022-01" db="EMBL/GenBank/DDBJ databases">
        <title>Flavihumibacter sp. nov., isolated from sediment of a river.</title>
        <authorList>
            <person name="Liu H."/>
        </authorList>
    </citation>
    <scope>NUCLEOTIDE SEQUENCE [LARGE SCALE GENOMIC DNA]</scope>
    <source>
        <strain evidence="2 3">RY-1</strain>
    </source>
</reference>
<proteinExistence type="predicted"/>
<dbReference type="Pfam" id="PF14559">
    <property type="entry name" value="TPR_19"/>
    <property type="match status" value="1"/>
</dbReference>
<organism evidence="2 3">
    <name type="scientific">Flavihumibacter fluminis</name>
    <dbReference type="NCBI Taxonomy" id="2909236"/>
    <lineage>
        <taxon>Bacteria</taxon>
        <taxon>Pseudomonadati</taxon>
        <taxon>Bacteroidota</taxon>
        <taxon>Chitinophagia</taxon>
        <taxon>Chitinophagales</taxon>
        <taxon>Chitinophagaceae</taxon>
        <taxon>Flavihumibacter</taxon>
    </lineage>
</organism>
<sequence>MDRIQQLKAYLAASPTDSFLQHALGLEYIKLGEEEQARVVFQELLAANPGYVGTYYHLGKLLERTGNTEEAIRVYQEGMEQATIAGDQHALGELRAALEDLIY</sequence>
<dbReference type="SMART" id="SM00028">
    <property type="entry name" value="TPR"/>
    <property type="match status" value="2"/>
</dbReference>
<gene>
    <name evidence="2" type="ORF">L0U88_01215</name>
</gene>
<dbReference type="Proteomes" id="UP001200145">
    <property type="component" value="Unassembled WGS sequence"/>
</dbReference>